<keyword evidence="1" id="KW-0472">Membrane</keyword>
<proteinExistence type="predicted"/>
<dbReference type="EMBL" id="QXEV01000014">
    <property type="protein sequence ID" value="RIA75653.1"/>
    <property type="molecule type" value="Genomic_DNA"/>
</dbReference>
<dbReference type="Proteomes" id="UP000266506">
    <property type="component" value="Unassembled WGS sequence"/>
</dbReference>
<feature type="transmembrane region" description="Helical" evidence="1">
    <location>
        <begin position="6"/>
        <end position="25"/>
    </location>
</feature>
<keyword evidence="1" id="KW-1133">Transmembrane helix</keyword>
<keyword evidence="3" id="KW-1185">Reference proteome</keyword>
<evidence type="ECO:0000313" key="2">
    <source>
        <dbReference type="EMBL" id="RIA75653.1"/>
    </source>
</evidence>
<dbReference type="RefSeq" id="WP_119016438.1">
    <property type="nucleotide sequence ID" value="NZ_QXEV01000014.1"/>
</dbReference>
<accession>A0A397RNF0</accession>
<gene>
    <name evidence="2" type="ORF">EI71_01312</name>
</gene>
<feature type="transmembrane region" description="Helical" evidence="1">
    <location>
        <begin position="163"/>
        <end position="192"/>
    </location>
</feature>
<feature type="transmembrane region" description="Helical" evidence="1">
    <location>
        <begin position="127"/>
        <end position="151"/>
    </location>
</feature>
<name>A0A397RNF0_9MOLU</name>
<reference evidence="2 3" key="1">
    <citation type="submission" date="2018-08" db="EMBL/GenBank/DDBJ databases">
        <title>Genomic Encyclopedia of Archaeal and Bacterial Type Strains, Phase II (KMG-II): from individual species to whole genera.</title>
        <authorList>
            <person name="Goeker M."/>
        </authorList>
    </citation>
    <scope>NUCLEOTIDE SEQUENCE [LARGE SCALE GENOMIC DNA]</scope>
    <source>
        <strain evidence="2 3">ATCC 27112</strain>
    </source>
</reference>
<dbReference type="InParanoid" id="A0A397RNF0"/>
<keyword evidence="1" id="KW-0812">Transmembrane</keyword>
<protein>
    <submittedName>
        <fullName evidence="2">Colicin V production protein</fullName>
    </submittedName>
</protein>
<evidence type="ECO:0000313" key="3">
    <source>
        <dbReference type="Proteomes" id="UP000266506"/>
    </source>
</evidence>
<sequence>MDWGFTGLLDVLIVVFALINILLGFKKGFMNKMLSFVGVIAILIFAFFFCTQVAAWFHGGKLFTQIESSFANNISERLGGTEGKTCADVISAATGIPSWMTQLFANAMGNPDPTEAVNTVATTLTTWIMNGIAFVGIVVVGLLLLLILKIITKNLRSYTAIKVIDGVLGVVLYVGIYFAILTGLFALINLIVSQNWEWLSGVNNWLRVDMQLDNPDKFRISKVLYENNFFVKFFSAIFGWK</sequence>
<evidence type="ECO:0000256" key="1">
    <source>
        <dbReference type="SAM" id="Phobius"/>
    </source>
</evidence>
<organism evidence="2 3">
    <name type="scientific">Anaeroplasma bactoclasticum</name>
    <dbReference type="NCBI Taxonomy" id="2088"/>
    <lineage>
        <taxon>Bacteria</taxon>
        <taxon>Bacillati</taxon>
        <taxon>Mycoplasmatota</taxon>
        <taxon>Mollicutes</taxon>
        <taxon>Anaeroplasmatales</taxon>
        <taxon>Anaeroplasmataceae</taxon>
        <taxon>Anaeroplasma</taxon>
    </lineage>
</organism>
<comment type="caution">
    <text evidence="2">The sequence shown here is derived from an EMBL/GenBank/DDBJ whole genome shotgun (WGS) entry which is preliminary data.</text>
</comment>
<feature type="transmembrane region" description="Helical" evidence="1">
    <location>
        <begin position="37"/>
        <end position="57"/>
    </location>
</feature>
<dbReference type="AlphaFoldDB" id="A0A397RNF0"/>